<evidence type="ECO:0000256" key="3">
    <source>
        <dbReference type="ARBA" id="ARBA00023002"/>
    </source>
</evidence>
<dbReference type="RefSeq" id="WP_249736729.1">
    <property type="nucleotide sequence ID" value="NZ_JAKNCJ010000001.1"/>
</dbReference>
<keyword evidence="7" id="KW-1185">Reference proteome</keyword>
<accession>A0ABT0QYE6</accession>
<evidence type="ECO:0000256" key="5">
    <source>
        <dbReference type="SAM" id="MobiDB-lite"/>
    </source>
</evidence>
<dbReference type="InterPro" id="IPR000889">
    <property type="entry name" value="Glutathione_peroxidase"/>
</dbReference>
<evidence type="ECO:0000256" key="1">
    <source>
        <dbReference type="ARBA" id="ARBA00006926"/>
    </source>
</evidence>
<dbReference type="PRINTS" id="PR01011">
    <property type="entry name" value="GLUTPROXDASE"/>
</dbReference>
<reference evidence="6" key="1">
    <citation type="submission" date="2022-02" db="EMBL/GenBank/DDBJ databases">
        <authorList>
            <person name="Lee M."/>
            <person name="Kim S.-J."/>
            <person name="Jung M.-Y."/>
        </authorList>
    </citation>
    <scope>NUCLEOTIDE SEQUENCE</scope>
    <source>
        <strain evidence="6">JHP9</strain>
    </source>
</reference>
<dbReference type="PROSITE" id="PS00763">
    <property type="entry name" value="GLUTATHIONE_PEROXID_2"/>
    <property type="match status" value="1"/>
</dbReference>
<dbReference type="CDD" id="cd00340">
    <property type="entry name" value="GSH_Peroxidase"/>
    <property type="match status" value="1"/>
</dbReference>
<evidence type="ECO:0000313" key="7">
    <source>
        <dbReference type="Proteomes" id="UP001203761"/>
    </source>
</evidence>
<name>A0ABT0QYE6_9MICO</name>
<dbReference type="PANTHER" id="PTHR11592">
    <property type="entry name" value="GLUTATHIONE PEROXIDASE"/>
    <property type="match status" value="1"/>
</dbReference>
<keyword evidence="3 4" id="KW-0560">Oxidoreductase</keyword>
<dbReference type="InterPro" id="IPR036249">
    <property type="entry name" value="Thioredoxin-like_sf"/>
</dbReference>
<dbReference type="PANTHER" id="PTHR11592:SF78">
    <property type="entry name" value="GLUTATHIONE PEROXIDASE"/>
    <property type="match status" value="1"/>
</dbReference>
<comment type="caution">
    <text evidence="6">The sequence shown here is derived from an EMBL/GenBank/DDBJ whole genome shotgun (WGS) entry which is preliminary data.</text>
</comment>
<feature type="region of interest" description="Disordered" evidence="5">
    <location>
        <begin position="165"/>
        <end position="196"/>
    </location>
</feature>
<keyword evidence="2 4" id="KW-0575">Peroxidase</keyword>
<feature type="compositionally biased region" description="Low complexity" evidence="5">
    <location>
        <begin position="172"/>
        <end position="181"/>
    </location>
</feature>
<proteinExistence type="inferred from homology"/>
<dbReference type="Gene3D" id="3.40.30.10">
    <property type="entry name" value="Glutaredoxin"/>
    <property type="match status" value="1"/>
</dbReference>
<dbReference type="Pfam" id="PF00255">
    <property type="entry name" value="GSHPx"/>
    <property type="match status" value="1"/>
</dbReference>
<gene>
    <name evidence="6" type="ORF">Bequi_04415</name>
</gene>
<comment type="similarity">
    <text evidence="1 4">Belongs to the glutathione peroxidase family.</text>
</comment>
<evidence type="ECO:0000256" key="2">
    <source>
        <dbReference type="ARBA" id="ARBA00022559"/>
    </source>
</evidence>
<dbReference type="GO" id="GO:0004601">
    <property type="term" value="F:peroxidase activity"/>
    <property type="evidence" value="ECO:0007669"/>
    <property type="project" value="UniProtKB-KW"/>
</dbReference>
<organism evidence="6 7">
    <name type="scientific">Brachybacterium equifaecis</name>
    <dbReference type="NCBI Taxonomy" id="2910770"/>
    <lineage>
        <taxon>Bacteria</taxon>
        <taxon>Bacillati</taxon>
        <taxon>Actinomycetota</taxon>
        <taxon>Actinomycetes</taxon>
        <taxon>Micrococcales</taxon>
        <taxon>Dermabacteraceae</taxon>
        <taxon>Brachybacterium</taxon>
    </lineage>
</organism>
<dbReference type="SUPFAM" id="SSF52833">
    <property type="entry name" value="Thioredoxin-like"/>
    <property type="match status" value="1"/>
</dbReference>
<sequence length="196" mass="21768">MNSAPELVPASPRVTSFFDFSAPSMTGGEVPLEQYRGKVVLAVNTASRCLFTRQFEELQALQSAYEDHGFTVLGFPSGQFRQELETDAEVEEFCTSAYDVTFPLFSTIDVNGRTAHPLFSWLQTQKGGIVGGRIAWNFTKFLISADGQVLRRYAPPVPPRRIARRIEEELAESSAQEAPRPAQEPPRPAQDLDSTI</sequence>
<dbReference type="PROSITE" id="PS51355">
    <property type="entry name" value="GLUTATHIONE_PEROXID_3"/>
    <property type="match status" value="1"/>
</dbReference>
<dbReference type="PIRSF" id="PIRSF000303">
    <property type="entry name" value="Glutathion_perox"/>
    <property type="match status" value="1"/>
</dbReference>
<dbReference type="EMBL" id="JAKNCJ010000001">
    <property type="protein sequence ID" value="MCL6422636.1"/>
    <property type="molecule type" value="Genomic_DNA"/>
</dbReference>
<evidence type="ECO:0000256" key="4">
    <source>
        <dbReference type="RuleBase" id="RU000499"/>
    </source>
</evidence>
<protein>
    <recommendedName>
        <fullName evidence="4">Glutathione peroxidase</fullName>
    </recommendedName>
</protein>
<dbReference type="InterPro" id="IPR029760">
    <property type="entry name" value="GPX_CS"/>
</dbReference>
<evidence type="ECO:0000313" key="6">
    <source>
        <dbReference type="EMBL" id="MCL6422636.1"/>
    </source>
</evidence>
<dbReference type="Proteomes" id="UP001203761">
    <property type="component" value="Unassembled WGS sequence"/>
</dbReference>